<comment type="caution">
    <text evidence="2">The sequence shown here is derived from an EMBL/GenBank/DDBJ whole genome shotgun (WGS) entry which is preliminary data.</text>
</comment>
<dbReference type="Proteomes" id="UP001596513">
    <property type="component" value="Unassembled WGS sequence"/>
</dbReference>
<evidence type="ECO:0000256" key="1">
    <source>
        <dbReference type="SAM" id="Phobius"/>
    </source>
</evidence>
<evidence type="ECO:0000313" key="2">
    <source>
        <dbReference type="EMBL" id="MFC7671193.1"/>
    </source>
</evidence>
<keyword evidence="1" id="KW-1133">Transmembrane helix</keyword>
<protein>
    <recommendedName>
        <fullName evidence="4">Copper chaperone NosL</fullName>
    </recommendedName>
</protein>
<dbReference type="RefSeq" id="WP_380207164.1">
    <property type="nucleotide sequence ID" value="NZ_JBHTEK010000006.1"/>
</dbReference>
<keyword evidence="3" id="KW-1185">Reference proteome</keyword>
<evidence type="ECO:0008006" key="4">
    <source>
        <dbReference type="Google" id="ProtNLM"/>
    </source>
</evidence>
<proteinExistence type="predicted"/>
<dbReference type="EMBL" id="JBHTEK010000006">
    <property type="protein sequence ID" value="MFC7671193.1"/>
    <property type="molecule type" value="Genomic_DNA"/>
</dbReference>
<organism evidence="2 3">
    <name type="scientific">Hymenobacter humi</name>
    <dbReference type="NCBI Taxonomy" id="1411620"/>
    <lineage>
        <taxon>Bacteria</taxon>
        <taxon>Pseudomonadati</taxon>
        <taxon>Bacteroidota</taxon>
        <taxon>Cytophagia</taxon>
        <taxon>Cytophagales</taxon>
        <taxon>Hymenobacteraceae</taxon>
        <taxon>Hymenobacter</taxon>
    </lineage>
</organism>
<feature type="transmembrane region" description="Helical" evidence="1">
    <location>
        <begin position="159"/>
        <end position="177"/>
    </location>
</feature>
<keyword evidence="1" id="KW-0812">Transmembrane</keyword>
<reference evidence="3" key="1">
    <citation type="journal article" date="2019" name="Int. J. Syst. Evol. Microbiol.">
        <title>The Global Catalogue of Microorganisms (GCM) 10K type strain sequencing project: providing services to taxonomists for standard genome sequencing and annotation.</title>
        <authorList>
            <consortium name="The Broad Institute Genomics Platform"/>
            <consortium name="The Broad Institute Genome Sequencing Center for Infectious Disease"/>
            <person name="Wu L."/>
            <person name="Ma J."/>
        </authorList>
    </citation>
    <scope>NUCLEOTIDE SEQUENCE [LARGE SCALE GENOMIC DNA]</scope>
    <source>
        <strain evidence="3">JCM 19635</strain>
    </source>
</reference>
<keyword evidence="1" id="KW-0472">Membrane</keyword>
<evidence type="ECO:0000313" key="3">
    <source>
        <dbReference type="Proteomes" id="UP001596513"/>
    </source>
</evidence>
<sequence length="201" mass="22421">MRLLLVLGALLLLATYWVPVWRIDLFAPQYPEGLQMTIWLDHLSGNIDSINGLNHYIGMRTIEEKMFPEFRVLPYLIGALAGWGLLAAALGRRWPVGVWFTALLVFLAAAMVDFYRWGYDYGHHLDEHAAIKIEGMTYQPPLIGYKQLLNFEAYSLPSYGAYLIAGATLMAGLVLWLSRARRAAAHPAAVPLPGRAGALSH</sequence>
<feature type="transmembrane region" description="Helical" evidence="1">
    <location>
        <begin position="72"/>
        <end position="91"/>
    </location>
</feature>
<accession>A0ABW2UFV0</accession>
<feature type="transmembrane region" description="Helical" evidence="1">
    <location>
        <begin position="98"/>
        <end position="117"/>
    </location>
</feature>
<gene>
    <name evidence="2" type="ORF">ACFQT0_30200</name>
</gene>
<name>A0ABW2UFV0_9BACT</name>